<dbReference type="InterPro" id="IPR046524">
    <property type="entry name" value="DUF6701"/>
</dbReference>
<accession>A0ABM9WVC1</accession>
<feature type="domain" description="DUF6701" evidence="1">
    <location>
        <begin position="2"/>
        <end position="117"/>
    </location>
</feature>
<sequence length="124" mass="13957">MEIWQNGRFTTNFDDSSTTANGEYYFSTPIWSHAPANNALLSGVGTMSIGRMTDIVASQIDSAREQIQFHLDLDSSGNRIPWLKYDWDSSTSEEENPPVIVTFGIHRGNDRIIYRGEPNMLGLN</sequence>
<name>A0ABM9WVC1_VIBAE</name>
<keyword evidence="3" id="KW-1185">Reference proteome</keyword>
<protein>
    <recommendedName>
        <fullName evidence="1">DUF6701 domain-containing protein</fullName>
    </recommendedName>
</protein>
<dbReference type="EMBL" id="DS267818">
    <property type="protein sequence ID" value="EDN57360.1"/>
    <property type="molecule type" value="Genomic_DNA"/>
</dbReference>
<dbReference type="Proteomes" id="UP000242664">
    <property type="component" value="Unassembled WGS sequence"/>
</dbReference>
<gene>
    <name evidence="2" type="ORF">VEx25_A0506</name>
</gene>
<evidence type="ECO:0000313" key="3">
    <source>
        <dbReference type="Proteomes" id="UP000242664"/>
    </source>
</evidence>
<organism evidence="2 3">
    <name type="scientific">Vibrio antiquarius (strain Ex25)</name>
    <dbReference type="NCBI Taxonomy" id="150340"/>
    <lineage>
        <taxon>Bacteria</taxon>
        <taxon>Pseudomonadati</taxon>
        <taxon>Pseudomonadota</taxon>
        <taxon>Gammaproteobacteria</taxon>
        <taxon>Vibrionales</taxon>
        <taxon>Vibrionaceae</taxon>
        <taxon>Vibrio</taxon>
        <taxon>Vibrio diabolicus subgroup</taxon>
    </lineage>
</organism>
<dbReference type="Pfam" id="PF20419">
    <property type="entry name" value="DUF6701"/>
    <property type="match status" value="1"/>
</dbReference>
<evidence type="ECO:0000313" key="2">
    <source>
        <dbReference type="EMBL" id="EDN57360.1"/>
    </source>
</evidence>
<reference evidence="3" key="1">
    <citation type="submission" date="2006-10" db="EMBL/GenBank/DDBJ databases">
        <authorList>
            <person name="Heidelberg J."/>
            <person name="Sebastian Y."/>
        </authorList>
    </citation>
    <scope>NUCLEOTIDE SEQUENCE [LARGE SCALE GENOMIC DNA]</scope>
    <source>
        <strain evidence="3">EX25</strain>
    </source>
</reference>
<evidence type="ECO:0000259" key="1">
    <source>
        <dbReference type="Pfam" id="PF20419"/>
    </source>
</evidence>
<proteinExistence type="predicted"/>